<protein>
    <submittedName>
        <fullName evidence="2">Uncharacterized protein</fullName>
    </submittedName>
</protein>
<dbReference type="AlphaFoldDB" id="A0AAV6NJE3"/>
<dbReference type="Proteomes" id="UP000685013">
    <property type="component" value="Chromosome 5"/>
</dbReference>
<dbReference type="PANTHER" id="PTHR37615:SF1">
    <property type="entry name" value="NUCLEOPORIN NUP159-LIKE"/>
    <property type="match status" value="1"/>
</dbReference>
<evidence type="ECO:0000256" key="1">
    <source>
        <dbReference type="SAM" id="MobiDB-lite"/>
    </source>
</evidence>
<sequence>MGKKKPQKTKEITAAIPQTSASKSPDDAAAQSIQPRKRGRPRKVLDETQNQQDNKELPPPPPPRPEVVSDTPPEKKAKTTVDDEPPPASKQERDQEESQSGDDKMACELHAVSWRVERNAGRPFRVDPLQCLSANWLNNRFSAADFQLGDGGPDIWLCGGYWTLAVGPESNALDVLLESDLRTLVAQGEGYRSISVFIEILNAGFSVGSIQTKGDDQYRNIDPRRFIWVEL</sequence>
<name>A0AAV6NJE3_9ROSI</name>
<evidence type="ECO:0000313" key="3">
    <source>
        <dbReference type="Proteomes" id="UP000685013"/>
    </source>
</evidence>
<gene>
    <name evidence="2" type="ORF">SDJN03_08216</name>
</gene>
<comment type="caution">
    <text evidence="2">The sequence shown here is derived from an EMBL/GenBank/DDBJ whole genome shotgun (WGS) entry which is preliminary data.</text>
</comment>
<feature type="non-terminal residue" evidence="2">
    <location>
        <position position="1"/>
    </location>
</feature>
<dbReference type="PANTHER" id="PTHR37615">
    <property type="entry name" value="NUCLEOPORIN NUP159-LIKE"/>
    <property type="match status" value="1"/>
</dbReference>
<proteinExistence type="predicted"/>
<feature type="compositionally biased region" description="Basic and acidic residues" evidence="1">
    <location>
        <begin position="72"/>
        <end position="81"/>
    </location>
</feature>
<keyword evidence="3" id="KW-1185">Reference proteome</keyword>
<accession>A0AAV6NJE3</accession>
<dbReference type="EMBL" id="JAGKQH010000005">
    <property type="protein sequence ID" value="KAG6598438.1"/>
    <property type="molecule type" value="Genomic_DNA"/>
</dbReference>
<organism evidence="2 3">
    <name type="scientific">Cucurbita argyrosperma subsp. sororia</name>
    <dbReference type="NCBI Taxonomy" id="37648"/>
    <lineage>
        <taxon>Eukaryota</taxon>
        <taxon>Viridiplantae</taxon>
        <taxon>Streptophyta</taxon>
        <taxon>Embryophyta</taxon>
        <taxon>Tracheophyta</taxon>
        <taxon>Spermatophyta</taxon>
        <taxon>Magnoliopsida</taxon>
        <taxon>eudicotyledons</taxon>
        <taxon>Gunneridae</taxon>
        <taxon>Pentapetalae</taxon>
        <taxon>rosids</taxon>
        <taxon>fabids</taxon>
        <taxon>Cucurbitales</taxon>
        <taxon>Cucurbitaceae</taxon>
        <taxon>Cucurbiteae</taxon>
        <taxon>Cucurbita</taxon>
    </lineage>
</organism>
<evidence type="ECO:0000313" key="2">
    <source>
        <dbReference type="EMBL" id="KAG6598438.1"/>
    </source>
</evidence>
<reference evidence="2 3" key="1">
    <citation type="journal article" date="2021" name="Hortic Res">
        <title>The domestication of Cucurbita argyrosperma as revealed by the genome of its wild relative.</title>
        <authorList>
            <person name="Barrera-Redondo J."/>
            <person name="Sanchez-de la Vega G."/>
            <person name="Aguirre-Liguori J.A."/>
            <person name="Castellanos-Morales G."/>
            <person name="Gutierrez-Guerrero Y.T."/>
            <person name="Aguirre-Dugua X."/>
            <person name="Aguirre-Planter E."/>
            <person name="Tenaillon M.I."/>
            <person name="Lira-Saade R."/>
            <person name="Eguiarte L.E."/>
        </authorList>
    </citation>
    <scope>NUCLEOTIDE SEQUENCE [LARGE SCALE GENOMIC DNA]</scope>
    <source>
        <strain evidence="2">JBR-2021</strain>
    </source>
</reference>
<feature type="region of interest" description="Disordered" evidence="1">
    <location>
        <begin position="1"/>
        <end position="103"/>
    </location>
</feature>